<proteinExistence type="predicted"/>
<keyword evidence="3" id="KW-1185">Reference proteome</keyword>
<feature type="transmembrane region" description="Helical" evidence="1">
    <location>
        <begin position="104"/>
        <end position="126"/>
    </location>
</feature>
<gene>
    <name evidence="2" type="ORF">THRCLA_21178</name>
</gene>
<dbReference type="AlphaFoldDB" id="A0A1V9ZZC1"/>
<keyword evidence="1" id="KW-0812">Transmembrane</keyword>
<dbReference type="Proteomes" id="UP000243217">
    <property type="component" value="Unassembled WGS sequence"/>
</dbReference>
<name>A0A1V9ZZC1_9STRA</name>
<comment type="caution">
    <text evidence="2">The sequence shown here is derived from an EMBL/GenBank/DDBJ whole genome shotgun (WGS) entry which is preliminary data.</text>
</comment>
<feature type="transmembrane region" description="Helical" evidence="1">
    <location>
        <begin position="166"/>
        <end position="184"/>
    </location>
</feature>
<organism evidence="2 3">
    <name type="scientific">Thraustotheca clavata</name>
    <dbReference type="NCBI Taxonomy" id="74557"/>
    <lineage>
        <taxon>Eukaryota</taxon>
        <taxon>Sar</taxon>
        <taxon>Stramenopiles</taxon>
        <taxon>Oomycota</taxon>
        <taxon>Saprolegniomycetes</taxon>
        <taxon>Saprolegniales</taxon>
        <taxon>Achlyaceae</taxon>
        <taxon>Thraustotheca</taxon>
    </lineage>
</organism>
<keyword evidence="1" id="KW-0472">Membrane</keyword>
<dbReference type="OrthoDB" id="78204at2759"/>
<feature type="transmembrane region" description="Helical" evidence="1">
    <location>
        <begin position="72"/>
        <end position="92"/>
    </location>
</feature>
<evidence type="ECO:0000313" key="2">
    <source>
        <dbReference type="EMBL" id="OQS03382.1"/>
    </source>
</evidence>
<keyword evidence="1" id="KW-1133">Transmembrane helix</keyword>
<evidence type="ECO:0000256" key="1">
    <source>
        <dbReference type="SAM" id="Phobius"/>
    </source>
</evidence>
<evidence type="ECO:0008006" key="4">
    <source>
        <dbReference type="Google" id="ProtNLM"/>
    </source>
</evidence>
<evidence type="ECO:0000313" key="3">
    <source>
        <dbReference type="Proteomes" id="UP000243217"/>
    </source>
</evidence>
<feature type="non-terminal residue" evidence="2">
    <location>
        <position position="380"/>
    </location>
</feature>
<feature type="transmembrane region" description="Helical" evidence="1">
    <location>
        <begin position="132"/>
        <end position="154"/>
    </location>
</feature>
<reference evidence="2 3" key="1">
    <citation type="journal article" date="2014" name="Genome Biol. Evol.">
        <title>The secreted proteins of Achlya hypogyna and Thraustotheca clavata identify the ancestral oomycete secretome and reveal gene acquisitions by horizontal gene transfer.</title>
        <authorList>
            <person name="Misner I."/>
            <person name="Blouin N."/>
            <person name="Leonard G."/>
            <person name="Richards T.A."/>
            <person name="Lane C.E."/>
        </authorList>
    </citation>
    <scope>NUCLEOTIDE SEQUENCE [LARGE SCALE GENOMIC DNA]</scope>
    <source>
        <strain evidence="2 3">ATCC 34112</strain>
    </source>
</reference>
<sequence length="380" mass="43122">MERYFTTHRVSWGTSAVIPISPFGEIYIIFSYNIAQPTARAGWSTGLYSKLPVSFGWICCHEVENHSEVLLMLMQIIFSLISIYLFWGDIYFTFKGLGERRKLLMIMITLNSMPSILYMDVAPIYYGTDGSIKIWTVAIISLIAFLGFITVTLVQYVPSPVFLEHRIMTFSAPVFLYFSVAINIQDQMLILNTLYNNAPGQIGFNAYDKSWISGYYTAPAAPAINYLIHRMWAPALLSFCASILYSKLKLMFEGHFGFVKTDWMTTNTFLSNCGIPNWITSMPVATQNAIRIGNRWFCKPSTQVLFGYASVVPQSSSKVMSEISSKAEEDNIDLISIYDLGWAILLDRCILFRPKRFGSTTKNQFSKASSGEARRLLKNR</sequence>
<dbReference type="EMBL" id="JNBS01000919">
    <property type="protein sequence ID" value="OQS03382.1"/>
    <property type="molecule type" value="Genomic_DNA"/>
</dbReference>
<accession>A0A1V9ZZC1</accession>
<protein>
    <recommendedName>
        <fullName evidence="4">Transmembrane protein</fullName>
    </recommendedName>
</protein>